<reference evidence="5" key="1">
    <citation type="submission" date="2003-08" db="EMBL/GenBank/DDBJ databases">
        <authorList>
            <person name="Birren B."/>
            <person name="Nusbaum C."/>
            <person name="Abebe A."/>
            <person name="Abouelleil A."/>
            <person name="Adekoya E."/>
            <person name="Ait-zahra M."/>
            <person name="Allen N."/>
            <person name="Allen T."/>
            <person name="An P."/>
            <person name="Anderson M."/>
            <person name="Anderson S."/>
            <person name="Arachchi H."/>
            <person name="Armbruster J."/>
            <person name="Bachantsang P."/>
            <person name="Baldwin J."/>
            <person name="Barry A."/>
            <person name="Bayul T."/>
            <person name="Blitshsteyn B."/>
            <person name="Bloom T."/>
            <person name="Blye J."/>
            <person name="Boguslavskiy L."/>
            <person name="Borowsky M."/>
            <person name="Boukhgalter B."/>
            <person name="Brunache A."/>
            <person name="Butler J."/>
            <person name="Calixte N."/>
            <person name="Calvo S."/>
            <person name="Camarata J."/>
            <person name="Campo K."/>
            <person name="Chang J."/>
            <person name="Cheshatsang Y."/>
            <person name="Citroen M."/>
            <person name="Collymore A."/>
            <person name="Considine T."/>
            <person name="Cook A."/>
            <person name="Cooke P."/>
            <person name="Corum B."/>
            <person name="Cuomo C."/>
            <person name="David R."/>
            <person name="Dawoe T."/>
            <person name="Degray S."/>
            <person name="Dodge S."/>
            <person name="Dooley K."/>
            <person name="Dorje P."/>
            <person name="Dorjee K."/>
            <person name="Dorris L."/>
            <person name="Duffey N."/>
            <person name="Dupes A."/>
            <person name="Elkins T."/>
            <person name="Engels R."/>
            <person name="Erickson J."/>
            <person name="Farina A."/>
            <person name="Faro S."/>
            <person name="Ferreira P."/>
            <person name="Fischer H."/>
            <person name="Fitzgerald M."/>
            <person name="Foley K."/>
            <person name="Gage D."/>
            <person name="Galagan J."/>
            <person name="Gearin G."/>
            <person name="Gnerre S."/>
            <person name="Gnirke A."/>
            <person name="Goyette A."/>
            <person name="Graham J."/>
            <person name="Grandbois E."/>
            <person name="Gyaltsen K."/>
            <person name="Hafez N."/>
            <person name="Hagopian D."/>
            <person name="Hagos B."/>
            <person name="Hall J."/>
            <person name="Hatcher B."/>
            <person name="Heller A."/>
            <person name="Higgins H."/>
            <person name="Honan T."/>
            <person name="Horn A."/>
            <person name="Houde N."/>
            <person name="Hughes L."/>
            <person name="Hulme W."/>
            <person name="Husby E."/>
            <person name="Iliev I."/>
            <person name="Jaffe D."/>
            <person name="Jones C."/>
            <person name="Kamal M."/>
            <person name="Kamat A."/>
            <person name="Kamvysselis M."/>
            <person name="Karlsson E."/>
            <person name="Kells C."/>
            <person name="Kieu A."/>
            <person name="Kisner P."/>
            <person name="Kodira C."/>
            <person name="Kulbokas E."/>
            <person name="Labutti K."/>
            <person name="Lama D."/>
            <person name="Landers T."/>
            <person name="Leger J."/>
            <person name="Levine S."/>
            <person name="Lewis D."/>
            <person name="Lewis T."/>
            <person name="Lindblad-toh K."/>
            <person name="Liu X."/>
            <person name="Lokyitsang T."/>
            <person name="Lokyitsang Y."/>
            <person name="Lucien O."/>
            <person name="Lui A."/>
            <person name="Ma L.J."/>
            <person name="Mabbitt R."/>
            <person name="Macdonald J."/>
            <person name="Maclean C."/>
            <person name="Major J."/>
            <person name="Manning J."/>
            <person name="Marabella R."/>
            <person name="Maru K."/>
            <person name="Matthews C."/>
            <person name="Mauceli E."/>
            <person name="Mccarthy M."/>
            <person name="Mcdonough S."/>
            <person name="Mcghee T."/>
            <person name="Meldrim J."/>
            <person name="Meneus L."/>
            <person name="Mesirov J."/>
            <person name="Mihalev A."/>
            <person name="Mihova T."/>
            <person name="Mikkelsen T."/>
            <person name="Mlenga V."/>
            <person name="Moru K."/>
            <person name="Mozes J."/>
            <person name="Mulrain L."/>
            <person name="Munson G."/>
            <person name="Naylor J."/>
            <person name="Newes C."/>
            <person name="Nguyen C."/>
            <person name="Nguyen N."/>
            <person name="Nguyen T."/>
            <person name="Nicol R."/>
            <person name="Nielsen C."/>
            <person name="Nizzari M."/>
            <person name="Norbu C."/>
            <person name="Norbu N."/>
            <person name="O'donnell P."/>
            <person name="Okoawo O."/>
            <person name="O'leary S."/>
            <person name="Omotosho B."/>
            <person name="O'neill K."/>
            <person name="Osman S."/>
            <person name="Parker S."/>
            <person name="Perrin D."/>
            <person name="Phunkhang P."/>
            <person name="Piqani B."/>
            <person name="Purcell S."/>
            <person name="Rachupka T."/>
            <person name="Ramasamy U."/>
            <person name="Rameau R."/>
            <person name="Ray V."/>
            <person name="Raymond C."/>
            <person name="Retta R."/>
            <person name="Richardson S."/>
            <person name="Rise C."/>
            <person name="Rodriguez J."/>
            <person name="Rogers J."/>
            <person name="Rogov P."/>
            <person name="Rutman M."/>
            <person name="Schupbach R."/>
            <person name="Seaman C."/>
            <person name="Settipalli S."/>
            <person name="Sharpe T."/>
            <person name="Sheridan J."/>
            <person name="Sherpa N."/>
            <person name="Shi J."/>
            <person name="Smirnov S."/>
            <person name="Smith C."/>
            <person name="Sougnez C."/>
            <person name="Spencer B."/>
            <person name="Stalker J."/>
            <person name="Stange-thomann N."/>
            <person name="Stavropoulos S."/>
            <person name="Stetson K."/>
            <person name="Stone C."/>
            <person name="Stone S."/>
            <person name="Stubbs M."/>
            <person name="Talamas J."/>
            <person name="Tchuinga P."/>
            <person name="Tenzing P."/>
            <person name="Tesfaye S."/>
            <person name="Theodore J."/>
            <person name="Thoulutsang Y."/>
            <person name="Topham K."/>
            <person name="Towey S."/>
            <person name="Tsamla T."/>
            <person name="Tsomo N."/>
            <person name="Vallee D."/>
            <person name="Vassiliev H."/>
            <person name="Venkataraman V."/>
            <person name="Vinson J."/>
            <person name="Vo A."/>
            <person name="Wade C."/>
            <person name="Wang S."/>
            <person name="Wangchuk T."/>
            <person name="Wangdi T."/>
            <person name="Whittaker C."/>
            <person name="Wilkinson J."/>
            <person name="Wu Y."/>
            <person name="Wyman D."/>
            <person name="Yadav S."/>
            <person name="Yang S."/>
            <person name="Yang X."/>
            <person name="Yeager S."/>
            <person name="Yee E."/>
            <person name="Young G."/>
            <person name="Zainoun J."/>
            <person name="Zembeck L."/>
            <person name="Zimmer A."/>
            <person name="Zody M."/>
            <person name="Lander E."/>
        </authorList>
    </citation>
    <scope>NUCLEOTIDE SEQUENCE [LARGE SCALE GENOMIC DNA]</scope>
</reference>
<sequence length="1727" mass="194108">GLQMKEGDYMSMLIRMGSFEHTLTTDLLNQIIFLQEVFMSEVNDVIKKLSKDPKASSIWSESSLRSVDSSQSKPMLYQLELQLDGIQITATTPSSNAVRLKTGKMVFELSNRSLHKYLKLFGKAQVDLTLSLGTLLVNDVYMEAESEFQQLAYFTTRIGLQNTSQQAQEGDQIEDNNIILISLTRPIFFVQPTAFDKAILLYLAYKNAYDDWNEKREDLHEEVKHATKEVVGAIHASRMMNDPTNPVAVSNLFLQLSVHDLGICLPVPQDQTRTFPYYLFQLSTQEELPSALVLTVDNTLISVCYAKSLVTRGNFKGFCLRFTDDFQTSWDDSNLGFMGSKSNVIMNSFLVPAGTYEICTDTTSYQIHTDLGVVPTARTSVNIMWQMDGVDLEIDTKIGAYLTHLVDTLTVITGNDESLRRDSSESDSLNELDGAGLEDTVDGGPGKSPDSTSPKELTQREKTKKLEMELNEPGWLQLVNDLKSLGAKPALIDEQVRKLHTLEVALSSIFRQTFRNKLRRSSTKQASVSFLNNLFLLIKTFSLIEISASFKRPGHQRSLSTVVPGRNLPPPKSAQSAFSTLPPSVRHTVLGEASPPLWSFSPTHTSEQFKDVFSPVHMKISEDDDDRRISGARRSLYLDDTVDGAQDTRSLGYPQNVSHAELELILDIRVEIQGGQIVCHPTKPSDPSRWRILILFVLSYHFTLFLFNFKVWQTSMFIFSSSSQTRAKSSDEIMLANKTTFFIPGVEVKVHYNSENHELIKQTPDSPQVNLGLKRACVYAWFSIQSLPEMIISPCFLDFLEQTLDALPATPNLHGSRNPSQKTSLHLDLLHFMFNETMASLPVDVVVYVHVQPSQVCFNCQPMSRVECLLHVPSLDLVFSSIRDSSMSTSPSTDRAFTYPVFPNGLSFTAIMSDFSVFVFHPYGTQQSMGVDPSHNPNVARKDSLSINLEVVKMNIVRTRRGTPSLNLETSQSFNIKINEPQKVVINLSALLDIGKASFKYDMRRLSEILAFPRAWYRKSIARRIFFGEASSAQRFEKYEPYSEQLTCFSFLKNRPPQEAVKKTGSFLNQDSLMTPKRRTASHISASTSDKATEENEGDKIWEGVVLFGLSMSRLDVEMNMSNVMGHTVWSCDELKSNGRLNLHSTGDKNVFLSCGLKNSQLSAKGGIIGGQIELQELHANCHLLEPEGKDPLHKILVKMRSLDGRIEYMGGCVMMGRLTSVNLKLSDEWKGPKLSIPTSIEKSAVFVPGNLGWDSFCLTITGSTTPDVIKMLSKLEEFFTQQFQNSVRAFSSWRHSGHLGAPVRRPFSVTTAQATYSHRRHWPPVYIAISDTFRALGVATNPQFLLGGSMCLHGNELRVVCFHGSNFRSKSWVLFNILEPNIVFSTEVQQIKVFKIIINCISIHLLFAESVRGHETSTLAIQSRGTKTPPPSAAPLDEWFAYVTASHNQAGVNQSPSDKSRKSSSSQASYNHETDIIFALPKLQLDFKSEHMQGPNEPAPSESENKPTVECSFVTEFTDHICVTMDVELIMFLHDLISSYLKVSNICPVYFVFLKINRTICIGLFENNNYQSFQLNLLFKISSTQKVQNYYQLNCKEIDPKYPIRKKPAISPTNKCTSQEKQQALSSRTRLTSVGAQPSDLVTTIDPIDLREFVCNTWQLEPTVRLISWAGRRIEPVGVDYILQKLGFSHARTTIPKWFQRGVLDLLDQIIAVMVQNLVVTVTKQK</sequence>
<feature type="region of interest" description="Disordered" evidence="2">
    <location>
        <begin position="418"/>
        <end position="460"/>
    </location>
</feature>
<dbReference type="InterPro" id="IPR033616">
    <property type="entry name" value="BLTP1"/>
</dbReference>
<dbReference type="PANTHER" id="PTHR31640">
    <property type="entry name" value="TRANSMEMBRANE PROTEIN KIAA1109"/>
    <property type="match status" value="1"/>
</dbReference>
<dbReference type="HOGENOM" id="CLU_000118_1_0_1"/>
<dbReference type="Proteomes" id="UP000007875">
    <property type="component" value="Unassembled WGS sequence"/>
</dbReference>
<dbReference type="SMART" id="SM01220">
    <property type="entry name" value="FSA_C"/>
    <property type="match status" value="1"/>
</dbReference>
<reference evidence="4" key="2">
    <citation type="submission" date="2025-08" db="UniProtKB">
        <authorList>
            <consortium name="Ensembl"/>
        </authorList>
    </citation>
    <scope>IDENTIFICATION</scope>
</reference>
<protein>
    <recommendedName>
        <fullName evidence="3">Bridge-like lipid transfer protein family member 1 C-terminal domain-containing protein</fullName>
    </recommendedName>
</protein>
<evidence type="ECO:0000256" key="1">
    <source>
        <dbReference type="SAM" id="Coils"/>
    </source>
</evidence>
<dbReference type="Ensembl" id="ENSCSAVT00000009707.1">
    <property type="protein sequence ID" value="ENSCSAVP00000009590.1"/>
    <property type="gene ID" value="ENSCSAVG00000005632.1"/>
</dbReference>
<evidence type="ECO:0000259" key="3">
    <source>
        <dbReference type="SMART" id="SM01220"/>
    </source>
</evidence>
<name>H2YW79_CIOSA</name>
<dbReference type="Pfam" id="PF25040">
    <property type="entry name" value="BLTP1_C"/>
    <property type="match status" value="5"/>
</dbReference>
<keyword evidence="1" id="KW-0175">Coiled coil</keyword>
<keyword evidence="5" id="KW-1185">Reference proteome</keyword>
<evidence type="ECO:0000256" key="2">
    <source>
        <dbReference type="SAM" id="MobiDB-lite"/>
    </source>
</evidence>
<reference evidence="4" key="3">
    <citation type="submission" date="2025-09" db="UniProtKB">
        <authorList>
            <consortium name="Ensembl"/>
        </authorList>
    </citation>
    <scope>IDENTIFICATION</scope>
</reference>
<proteinExistence type="predicted"/>
<dbReference type="GO" id="GO:0048488">
    <property type="term" value="P:synaptic vesicle endocytosis"/>
    <property type="evidence" value="ECO:0007669"/>
    <property type="project" value="TreeGrafter"/>
</dbReference>
<dbReference type="GO" id="GO:0098793">
    <property type="term" value="C:presynapse"/>
    <property type="evidence" value="ECO:0007669"/>
    <property type="project" value="GOC"/>
</dbReference>
<feature type="domain" description="Bridge-like lipid transfer protein family member 1 C-terminal" evidence="3">
    <location>
        <begin position="1086"/>
        <end position="1722"/>
    </location>
</feature>
<dbReference type="InterPro" id="IPR056742">
    <property type="entry name" value="BLTP1_C"/>
</dbReference>
<evidence type="ECO:0000313" key="4">
    <source>
        <dbReference type="Ensembl" id="ENSCSAVP00000009590.1"/>
    </source>
</evidence>
<organism evidence="4 5">
    <name type="scientific">Ciona savignyi</name>
    <name type="common">Pacific transparent sea squirt</name>
    <dbReference type="NCBI Taxonomy" id="51511"/>
    <lineage>
        <taxon>Eukaryota</taxon>
        <taxon>Metazoa</taxon>
        <taxon>Chordata</taxon>
        <taxon>Tunicata</taxon>
        <taxon>Ascidiacea</taxon>
        <taxon>Phlebobranchia</taxon>
        <taxon>Cionidae</taxon>
        <taxon>Ciona</taxon>
    </lineage>
</organism>
<feature type="coiled-coil region" evidence="1">
    <location>
        <begin position="202"/>
        <end position="229"/>
    </location>
</feature>
<dbReference type="GeneTree" id="ENSGT00640000091487"/>
<accession>H2YW79</accession>
<dbReference type="PANTHER" id="PTHR31640:SF1">
    <property type="entry name" value="BRIDGE-LIKE LIPID TRANSFER PROTEIN FAMILY MEMBER 1"/>
    <property type="match status" value="1"/>
</dbReference>
<evidence type="ECO:0000313" key="5">
    <source>
        <dbReference type="Proteomes" id="UP000007875"/>
    </source>
</evidence>